<gene>
    <name evidence="1" type="ORF">LMG29739_06097</name>
</gene>
<proteinExistence type="predicted"/>
<keyword evidence="2" id="KW-1185">Reference proteome</keyword>
<organism evidence="1 2">
    <name type="scientific">Paraburkholderia solisilvae</name>
    <dbReference type="NCBI Taxonomy" id="624376"/>
    <lineage>
        <taxon>Bacteria</taxon>
        <taxon>Pseudomonadati</taxon>
        <taxon>Pseudomonadota</taxon>
        <taxon>Betaproteobacteria</taxon>
        <taxon>Burkholderiales</taxon>
        <taxon>Burkholderiaceae</taxon>
        <taxon>Paraburkholderia</taxon>
    </lineage>
</organism>
<dbReference type="Proteomes" id="UP000494329">
    <property type="component" value="Unassembled WGS sequence"/>
</dbReference>
<dbReference type="EMBL" id="CADIKF010000083">
    <property type="protein sequence ID" value="CAB3771695.1"/>
    <property type="molecule type" value="Genomic_DNA"/>
</dbReference>
<name>A0A6J5F2Z9_9BURK</name>
<accession>A0A6J5F2Z9</accession>
<protein>
    <submittedName>
        <fullName evidence="1">Uncharacterized protein</fullName>
    </submittedName>
</protein>
<dbReference type="AlphaFoldDB" id="A0A6J5F2Z9"/>
<evidence type="ECO:0000313" key="1">
    <source>
        <dbReference type="EMBL" id="CAB3771695.1"/>
    </source>
</evidence>
<sequence length="173" mass="20210">MRLTRVLRQRVVQREFLAGLQPMTQHMKPVIEHIQKRGKRAIVVAQAVAHPFEERLRQWPEFARNAIVRCPDLDHAATIVHTGRTRRTKRPRHTVRTDFPKRPRRSRNRLAARHFLARKSRRQVRAKAQMLRKALPPRVRAGRAAIAHAQQPDQLEYVDASGCAENQLFYRSG</sequence>
<reference evidence="1 2" key="1">
    <citation type="submission" date="2020-04" db="EMBL/GenBank/DDBJ databases">
        <authorList>
            <person name="De Canck E."/>
        </authorList>
    </citation>
    <scope>NUCLEOTIDE SEQUENCE [LARGE SCALE GENOMIC DNA]</scope>
    <source>
        <strain evidence="1 2">LMG 29739</strain>
    </source>
</reference>
<evidence type="ECO:0000313" key="2">
    <source>
        <dbReference type="Proteomes" id="UP000494329"/>
    </source>
</evidence>